<dbReference type="RefSeq" id="WP_347306747.1">
    <property type="nucleotide sequence ID" value="NZ_JBAJEX010000001.1"/>
</dbReference>
<proteinExistence type="predicted"/>
<accession>A0ABV0EFB3</accession>
<dbReference type="EMBL" id="JBAJEX010000001">
    <property type="protein sequence ID" value="MEO1766057.1"/>
    <property type="molecule type" value="Genomic_DNA"/>
</dbReference>
<comment type="caution">
    <text evidence="1">The sequence shown here is derived from an EMBL/GenBank/DDBJ whole genome shotgun (WGS) entry which is preliminary data.</text>
</comment>
<gene>
    <name evidence="1" type="ORF">V6E02_02365</name>
</gene>
<evidence type="ECO:0000313" key="1">
    <source>
        <dbReference type="EMBL" id="MEO1766057.1"/>
    </source>
</evidence>
<evidence type="ECO:0000313" key="2">
    <source>
        <dbReference type="Proteomes" id="UP001482231"/>
    </source>
</evidence>
<organism evidence="1 2">
    <name type="scientific">Thiobacter aerophilum</name>
    <dbReference type="NCBI Taxonomy" id="3121275"/>
    <lineage>
        <taxon>Bacteria</taxon>
        <taxon>Pseudomonadati</taxon>
        <taxon>Pseudomonadota</taxon>
        <taxon>Betaproteobacteria</taxon>
        <taxon>Burkholderiales</taxon>
        <taxon>Thiobacteraceae</taxon>
        <taxon>Thiobacter</taxon>
    </lineage>
</organism>
<name>A0ABV0EFB3_9BURK</name>
<keyword evidence="2" id="KW-1185">Reference proteome</keyword>
<sequence>MRYRCSGVTTSSLVTGVWDGTASPLTWGARALRGDAVAWPAALARGEVLAVFFPADFAGAVAGDLAEDFGAATLLLALLSDLAAATEGEALAAFAVAVGLPEE</sequence>
<protein>
    <submittedName>
        <fullName evidence="1">Uncharacterized protein</fullName>
    </submittedName>
</protein>
<dbReference type="Proteomes" id="UP001482231">
    <property type="component" value="Unassembled WGS sequence"/>
</dbReference>
<reference evidence="1 2" key="1">
    <citation type="submission" date="2024-02" db="EMBL/GenBank/DDBJ databases">
        <title>New thermophilic sulfur-oxidizing bacteria from a hot springs of the Uzon caldera (Kamchatka, Russia).</title>
        <authorList>
            <person name="Dukat A.M."/>
            <person name="Elcheninov A.G."/>
            <person name="Frolov E.N."/>
        </authorList>
    </citation>
    <scope>NUCLEOTIDE SEQUENCE [LARGE SCALE GENOMIC DNA]</scope>
    <source>
        <strain evidence="1 2">AK1</strain>
    </source>
</reference>